<dbReference type="EMBL" id="JBBMFA010000084">
    <property type="protein sequence ID" value="MEQ2520264.1"/>
    <property type="molecule type" value="Genomic_DNA"/>
</dbReference>
<reference evidence="2 3" key="1">
    <citation type="submission" date="2024-03" db="EMBL/GenBank/DDBJ databases">
        <title>Human intestinal bacterial collection.</title>
        <authorList>
            <person name="Pauvert C."/>
            <person name="Hitch T.C.A."/>
            <person name="Clavel T."/>
        </authorList>
    </citation>
    <scope>NUCLEOTIDE SEQUENCE [LARGE SCALE GENOMIC DNA]</scope>
    <source>
        <strain evidence="2 3">CLA-JM-H11</strain>
    </source>
</reference>
<dbReference type="Proteomes" id="UP001477672">
    <property type="component" value="Unassembled WGS sequence"/>
</dbReference>
<proteinExistence type="predicted"/>
<dbReference type="RefSeq" id="WP_349215743.1">
    <property type="nucleotide sequence ID" value="NZ_JBBMFA010000084.1"/>
</dbReference>
<comment type="caution">
    <text evidence="2">The sequence shown here is derived from an EMBL/GenBank/DDBJ whole genome shotgun (WGS) entry which is preliminary data.</text>
</comment>
<protein>
    <submittedName>
        <fullName evidence="2">Uncharacterized protein</fullName>
    </submittedName>
</protein>
<feature type="region of interest" description="Disordered" evidence="1">
    <location>
        <begin position="1"/>
        <end position="38"/>
    </location>
</feature>
<accession>A0ABV1GEM3</accession>
<evidence type="ECO:0000313" key="2">
    <source>
        <dbReference type="EMBL" id="MEQ2520264.1"/>
    </source>
</evidence>
<evidence type="ECO:0000313" key="3">
    <source>
        <dbReference type="Proteomes" id="UP001477672"/>
    </source>
</evidence>
<sequence length="70" mass="7934">MQPEKRASHHFSKNSHYANHFGGAQNARVDPARNMRDLGYEDDMPAEWLPATYESGCFPGWNDELPGDPD</sequence>
<keyword evidence="3" id="KW-1185">Reference proteome</keyword>
<evidence type="ECO:0000256" key="1">
    <source>
        <dbReference type="SAM" id="MobiDB-lite"/>
    </source>
</evidence>
<gene>
    <name evidence="2" type="ORF">WMO24_07460</name>
</gene>
<organism evidence="2 3">
    <name type="scientific">Ruthenibacterium intestinale</name>
    <dbReference type="NCBI Taxonomy" id="3133163"/>
    <lineage>
        <taxon>Bacteria</taxon>
        <taxon>Bacillati</taxon>
        <taxon>Bacillota</taxon>
        <taxon>Clostridia</taxon>
        <taxon>Eubacteriales</taxon>
        <taxon>Oscillospiraceae</taxon>
        <taxon>Ruthenibacterium</taxon>
    </lineage>
</organism>
<name>A0ABV1GEM3_9FIRM</name>